<protein>
    <recommendedName>
        <fullName evidence="1">CRISPR-associated protein Cas6 C-terminal domain-containing protein</fullName>
    </recommendedName>
</protein>
<accession>A0A160T2Y4</accession>
<sequence>MTPLSFTHLHLSSIATTDLILEGHHAGNNLRNALANVMRYATCPETHRRGAPSAEHAATCPACWLLAAEADPGSVSRAYAVEPPRRPIDRVRAGQRFSFGLTLFGDGFRFLPYVVLAAAEMGRVGIGPGRREGLGRFSLEAIHAHNPLTGETHLLLAPGDPVVRVLPAAVTLDHATAQAATLAHCLERDGQLLRIDFLSPTRLEEKDNLYKIPDFAVFFGRLLWRIDDLALNFCGGARRDPDEVAGLRRAAERVRLIESNTRWVEMWSWSGRKQDRTPIGGFVGRAVYRADDWTPLLPWLILGQGTHVGKTPVKGNGVYEIATLESGYWSLNIGLGHPVSAGR</sequence>
<name>A0A160T2Y4_9CHLR</name>
<feature type="domain" description="CRISPR-associated protein Cas6 C-terminal" evidence="1">
    <location>
        <begin position="195"/>
        <end position="319"/>
    </location>
</feature>
<dbReference type="InterPro" id="IPR019267">
    <property type="entry name" value="CRISPR-assoc_Cas6_C"/>
</dbReference>
<reference evidence="2" key="1">
    <citation type="submission" date="2016-01" db="EMBL/GenBank/DDBJ databases">
        <authorList>
            <person name="Mcilroy J.S."/>
            <person name="Karst M S."/>
            <person name="Albertsen M."/>
        </authorList>
    </citation>
    <scope>NUCLEOTIDE SEQUENCE</scope>
    <source>
        <strain evidence="2">Cfx-K</strain>
    </source>
</reference>
<dbReference type="EMBL" id="LN890655">
    <property type="protein sequence ID" value="CUS04326.2"/>
    <property type="molecule type" value="Genomic_DNA"/>
</dbReference>
<dbReference type="KEGG" id="pbf:CFX0092_A2448"/>
<dbReference type="Pfam" id="PF10040">
    <property type="entry name" value="CRISPR_Cas6"/>
    <property type="match status" value="1"/>
</dbReference>
<keyword evidence="3" id="KW-1185">Reference proteome</keyword>
<evidence type="ECO:0000313" key="3">
    <source>
        <dbReference type="Proteomes" id="UP000215027"/>
    </source>
</evidence>
<dbReference type="OrthoDB" id="151348at2"/>
<dbReference type="AlphaFoldDB" id="A0A160T2Y4"/>
<dbReference type="Gene3D" id="3.30.70.1900">
    <property type="match status" value="1"/>
</dbReference>
<evidence type="ECO:0000259" key="1">
    <source>
        <dbReference type="Pfam" id="PF10040"/>
    </source>
</evidence>
<dbReference type="RefSeq" id="WP_095043669.1">
    <property type="nucleotide sequence ID" value="NZ_LN890655.1"/>
</dbReference>
<organism evidence="2 3">
    <name type="scientific">Candidatus Promineifilum breve</name>
    <dbReference type="NCBI Taxonomy" id="1806508"/>
    <lineage>
        <taxon>Bacteria</taxon>
        <taxon>Bacillati</taxon>
        <taxon>Chloroflexota</taxon>
        <taxon>Ardenticatenia</taxon>
        <taxon>Candidatus Promineifilales</taxon>
        <taxon>Candidatus Promineifilaceae</taxon>
        <taxon>Candidatus Promineifilum</taxon>
    </lineage>
</organism>
<gene>
    <name evidence="2" type="ORF">CFX0092_A2448</name>
</gene>
<evidence type="ECO:0000313" key="2">
    <source>
        <dbReference type="EMBL" id="CUS04326.2"/>
    </source>
</evidence>
<dbReference type="Proteomes" id="UP000215027">
    <property type="component" value="Chromosome I"/>
</dbReference>
<proteinExistence type="predicted"/>